<dbReference type="PANTHER" id="PTHR20857">
    <property type="entry name" value="THIAMINE-PHOSPHATE PYROPHOSPHORYLASE"/>
    <property type="match status" value="1"/>
</dbReference>
<comment type="caution">
    <text evidence="13">The sequence shown here is derived from an EMBL/GenBank/DDBJ whole genome shotgun (WGS) entry which is preliminary data.</text>
</comment>
<dbReference type="AlphaFoldDB" id="A0A0F3IF73"/>
<reference evidence="14" key="1">
    <citation type="submission" date="2015-03" db="EMBL/GenBank/DDBJ databases">
        <title>Draft genome sequence of a novel methanotroph (Sn10-6) isolated from flooded ricefield rhizosphere in India.</title>
        <authorList>
            <person name="Pandit P.S."/>
            <person name="Pore S.D."/>
            <person name="Arora P."/>
            <person name="Kapse N.G."/>
            <person name="Dhakephalkar P.K."/>
            <person name="Rahalkar M.C."/>
        </authorList>
    </citation>
    <scope>NUCLEOTIDE SEQUENCE [LARGE SCALE GENOMIC DNA]</scope>
    <source>
        <strain evidence="14">Sn10-6</strain>
    </source>
</reference>
<name>A0A0F3IF73_9GAMM</name>
<keyword evidence="3 9" id="KW-0479">Metal-binding</keyword>
<comment type="cofactor">
    <cofactor evidence="9">
        <name>Mg(2+)</name>
        <dbReference type="ChEBI" id="CHEBI:18420"/>
    </cofactor>
    <text evidence="9">Binds 1 Mg(2+) ion per subunit.</text>
</comment>
<dbReference type="GO" id="GO:0009229">
    <property type="term" value="P:thiamine diphosphate biosynthetic process"/>
    <property type="evidence" value="ECO:0007669"/>
    <property type="project" value="UniProtKB-UniRule"/>
</dbReference>
<dbReference type="Gene3D" id="3.20.20.70">
    <property type="entry name" value="Aldolase class I"/>
    <property type="match status" value="1"/>
</dbReference>
<feature type="binding site" evidence="9">
    <location>
        <position position="107"/>
    </location>
    <ligand>
        <name>4-amino-2-methyl-5-(diphosphooxymethyl)pyrimidine</name>
        <dbReference type="ChEBI" id="CHEBI:57841"/>
    </ligand>
</feature>
<dbReference type="InterPro" id="IPR034291">
    <property type="entry name" value="TMP_synthase"/>
</dbReference>
<feature type="binding site" evidence="9">
    <location>
        <position position="164"/>
    </location>
    <ligand>
        <name>2-[(2R,5Z)-2-carboxy-4-methylthiazol-5(2H)-ylidene]ethyl phosphate</name>
        <dbReference type="ChEBI" id="CHEBI:62899"/>
    </ligand>
</feature>
<dbReference type="GO" id="GO:0005737">
    <property type="term" value="C:cytoplasm"/>
    <property type="evidence" value="ECO:0007669"/>
    <property type="project" value="TreeGrafter"/>
</dbReference>
<protein>
    <recommendedName>
        <fullName evidence="9">Thiamine-phosphate synthase</fullName>
        <shortName evidence="9">TP synthase</shortName>
        <shortName evidence="9">TPS</shortName>
        <ecNumber evidence="9">2.5.1.3</ecNumber>
    </recommendedName>
    <alternativeName>
        <fullName evidence="9">Thiamine-phosphate pyrophosphorylase</fullName>
        <shortName evidence="9">TMP pyrophosphorylase</shortName>
        <shortName evidence="9">TMP-PPase</shortName>
    </alternativeName>
</protein>
<feature type="binding site" evidence="9">
    <location>
        <position position="88"/>
    </location>
    <ligand>
        <name>Mg(2+)</name>
        <dbReference type="ChEBI" id="CHEBI:18420"/>
    </ligand>
</feature>
<keyword evidence="2 9" id="KW-0808">Transferase</keyword>
<dbReference type="NCBIfam" id="TIGR00693">
    <property type="entry name" value="thiE"/>
    <property type="match status" value="1"/>
</dbReference>
<evidence type="ECO:0000259" key="12">
    <source>
        <dbReference type="Pfam" id="PF02581"/>
    </source>
</evidence>
<dbReference type="PATRIC" id="fig|1632867.3.peg.2668"/>
<proteinExistence type="inferred from homology"/>
<accession>A0A0F3IF73</accession>
<dbReference type="OrthoDB" id="9789949at2"/>
<dbReference type="InterPro" id="IPR013785">
    <property type="entry name" value="Aldolase_TIM"/>
</dbReference>
<evidence type="ECO:0000256" key="6">
    <source>
        <dbReference type="ARBA" id="ARBA00047334"/>
    </source>
</evidence>
<dbReference type="EC" id="2.5.1.3" evidence="9"/>
<comment type="similarity">
    <text evidence="9 10">Belongs to the thiamine-phosphate synthase family.</text>
</comment>
<evidence type="ECO:0000256" key="10">
    <source>
        <dbReference type="RuleBase" id="RU003826"/>
    </source>
</evidence>
<feature type="binding site" evidence="9">
    <location>
        <begin position="134"/>
        <end position="136"/>
    </location>
    <ligand>
        <name>2-[(2R,5Z)-2-carboxy-4-methylthiazol-5(2H)-ylidene]ethyl phosphate</name>
        <dbReference type="ChEBI" id="CHEBI:62899"/>
    </ligand>
</feature>
<evidence type="ECO:0000313" key="13">
    <source>
        <dbReference type="EMBL" id="KJV05475.1"/>
    </source>
</evidence>
<evidence type="ECO:0000256" key="3">
    <source>
        <dbReference type="ARBA" id="ARBA00022723"/>
    </source>
</evidence>
<evidence type="ECO:0000256" key="4">
    <source>
        <dbReference type="ARBA" id="ARBA00022842"/>
    </source>
</evidence>
<evidence type="ECO:0000256" key="8">
    <source>
        <dbReference type="ARBA" id="ARBA00047883"/>
    </source>
</evidence>
<dbReference type="UniPathway" id="UPA00060">
    <property type="reaction ID" value="UER00141"/>
</dbReference>
<evidence type="ECO:0000313" key="14">
    <source>
        <dbReference type="Proteomes" id="UP000033684"/>
    </source>
</evidence>
<dbReference type="RefSeq" id="WP_045780274.1">
    <property type="nucleotide sequence ID" value="NZ_LAJX01000223.1"/>
</dbReference>
<evidence type="ECO:0000256" key="9">
    <source>
        <dbReference type="HAMAP-Rule" id="MF_00097"/>
    </source>
</evidence>
<dbReference type="Pfam" id="PF02581">
    <property type="entry name" value="TMP-TENI"/>
    <property type="match status" value="1"/>
</dbReference>
<dbReference type="SUPFAM" id="SSF51391">
    <property type="entry name" value="Thiamin phosphate synthase"/>
    <property type="match status" value="1"/>
</dbReference>
<comment type="catalytic activity">
    <reaction evidence="6 9 10">
        <text>4-methyl-5-(2-phosphooxyethyl)-thiazole + 4-amino-2-methyl-5-(diphosphooxymethyl)pyrimidine + H(+) = thiamine phosphate + diphosphate</text>
        <dbReference type="Rhea" id="RHEA:22328"/>
        <dbReference type="ChEBI" id="CHEBI:15378"/>
        <dbReference type="ChEBI" id="CHEBI:33019"/>
        <dbReference type="ChEBI" id="CHEBI:37575"/>
        <dbReference type="ChEBI" id="CHEBI:57841"/>
        <dbReference type="ChEBI" id="CHEBI:58296"/>
        <dbReference type="EC" id="2.5.1.3"/>
    </reaction>
</comment>
<feature type="binding site" evidence="9">
    <location>
        <position position="69"/>
    </location>
    <ligand>
        <name>Mg(2+)</name>
        <dbReference type="ChEBI" id="CHEBI:18420"/>
    </ligand>
</feature>
<feature type="binding site" evidence="9">
    <location>
        <position position="137"/>
    </location>
    <ligand>
        <name>4-amino-2-methyl-5-(diphosphooxymethyl)pyrimidine</name>
        <dbReference type="ChEBI" id="CHEBI:57841"/>
    </ligand>
</feature>
<evidence type="ECO:0000256" key="1">
    <source>
        <dbReference type="ARBA" id="ARBA00005165"/>
    </source>
</evidence>
<keyword evidence="5 9" id="KW-0784">Thiamine biosynthesis</keyword>
<comment type="function">
    <text evidence="9">Condenses 4-methyl-5-(beta-hydroxyethyl)thiazole monophosphate (THZ-P) and 2-methyl-4-amino-5-hydroxymethyl pyrimidine pyrophosphate (HMP-PP) to form thiamine monophosphate (TMP).</text>
</comment>
<evidence type="ECO:0000256" key="2">
    <source>
        <dbReference type="ARBA" id="ARBA00022679"/>
    </source>
</evidence>
<organism evidence="13 14">
    <name type="scientific">Methylocucumis oryzae</name>
    <dbReference type="NCBI Taxonomy" id="1632867"/>
    <lineage>
        <taxon>Bacteria</taxon>
        <taxon>Pseudomonadati</taxon>
        <taxon>Pseudomonadota</taxon>
        <taxon>Gammaproteobacteria</taxon>
        <taxon>Methylococcales</taxon>
        <taxon>Methylococcaceae</taxon>
        <taxon>Methylocucumis</taxon>
    </lineage>
</organism>
<dbReference type="GO" id="GO:0009228">
    <property type="term" value="P:thiamine biosynthetic process"/>
    <property type="evidence" value="ECO:0007669"/>
    <property type="project" value="UniProtKB-KW"/>
</dbReference>
<dbReference type="GO" id="GO:0000287">
    <property type="term" value="F:magnesium ion binding"/>
    <property type="evidence" value="ECO:0007669"/>
    <property type="project" value="UniProtKB-UniRule"/>
</dbReference>
<sequence length="204" mass="21395">MKCPRRGLYAITQVDGKPDAQVLDDVEAALKTGVVMLQYRDKNPVKSVALVLGLKRLCAEHQIPFIVNDDVNLAAQIDADGVHLGQHDVSLAHAKAALGDDAIIGVSCYNSLQYALDAEQAGASYVAFGRFFPSGTKPLATPAHIETLRLAKQQLAVPIVAIGGILPENGGLLVDAGADLLAVVGGVFNGEPQASVSAYLPLFL</sequence>
<comment type="catalytic activity">
    <reaction evidence="8 9 10">
        <text>2-[(2R,5Z)-2-carboxy-4-methylthiazol-5(2H)-ylidene]ethyl phosphate + 4-amino-2-methyl-5-(diphosphooxymethyl)pyrimidine + 2 H(+) = thiamine phosphate + CO2 + diphosphate</text>
        <dbReference type="Rhea" id="RHEA:47844"/>
        <dbReference type="ChEBI" id="CHEBI:15378"/>
        <dbReference type="ChEBI" id="CHEBI:16526"/>
        <dbReference type="ChEBI" id="CHEBI:33019"/>
        <dbReference type="ChEBI" id="CHEBI:37575"/>
        <dbReference type="ChEBI" id="CHEBI:57841"/>
        <dbReference type="ChEBI" id="CHEBI:62899"/>
        <dbReference type="EC" id="2.5.1.3"/>
    </reaction>
</comment>
<comment type="caution">
    <text evidence="9">Lacks conserved residue(s) required for the propagation of feature annotation.</text>
</comment>
<dbReference type="InterPro" id="IPR036206">
    <property type="entry name" value="ThiamineP_synth_sf"/>
</dbReference>
<comment type="pathway">
    <text evidence="1 9 11">Cofactor biosynthesis; thiamine diphosphate biosynthesis; thiamine phosphate from 4-amino-2-methyl-5-diphosphomethylpyrimidine and 4-methyl-5-(2-phosphoethyl)-thiazole: step 1/1.</text>
</comment>
<dbReference type="GO" id="GO:0004789">
    <property type="term" value="F:thiamine-phosphate diphosphorylase activity"/>
    <property type="evidence" value="ECO:0007669"/>
    <property type="project" value="UniProtKB-UniRule"/>
</dbReference>
<feature type="binding site" evidence="9">
    <location>
        <position position="68"/>
    </location>
    <ligand>
        <name>4-amino-2-methyl-5-(diphosphooxymethyl)pyrimidine</name>
        <dbReference type="ChEBI" id="CHEBI:57841"/>
    </ligand>
</feature>
<evidence type="ECO:0000256" key="5">
    <source>
        <dbReference type="ARBA" id="ARBA00022977"/>
    </source>
</evidence>
<evidence type="ECO:0000256" key="11">
    <source>
        <dbReference type="RuleBase" id="RU004253"/>
    </source>
</evidence>
<dbReference type="CDD" id="cd00564">
    <property type="entry name" value="TMP_TenI"/>
    <property type="match status" value="1"/>
</dbReference>
<dbReference type="InterPro" id="IPR022998">
    <property type="entry name" value="ThiamineP_synth_TenI"/>
</dbReference>
<dbReference type="HAMAP" id="MF_00097">
    <property type="entry name" value="TMP_synthase"/>
    <property type="match status" value="1"/>
</dbReference>
<keyword evidence="4 9" id="KW-0460">Magnesium</keyword>
<reference evidence="13 14" key="2">
    <citation type="journal article" date="2016" name="Microb. Ecol.">
        <title>Genome Characteristics of a Novel Type I Methanotroph (Sn10-6) Isolated from a Flooded Indian Rice Field.</title>
        <authorList>
            <person name="Rahalkar M.C."/>
            <person name="Pandit P.S."/>
            <person name="Dhakephalkar P.K."/>
            <person name="Pore S."/>
            <person name="Arora P."/>
            <person name="Kapse N."/>
        </authorList>
    </citation>
    <scope>NUCLEOTIDE SEQUENCE [LARGE SCALE GENOMIC DNA]</scope>
    <source>
        <strain evidence="13 14">Sn10-6</strain>
    </source>
</reference>
<keyword evidence="14" id="KW-1185">Reference proteome</keyword>
<dbReference type="Proteomes" id="UP000033684">
    <property type="component" value="Unassembled WGS sequence"/>
</dbReference>
<feature type="binding site" evidence="9">
    <location>
        <begin position="38"/>
        <end position="42"/>
    </location>
    <ligand>
        <name>4-amino-2-methyl-5-(diphosphooxymethyl)pyrimidine</name>
        <dbReference type="ChEBI" id="CHEBI:57841"/>
    </ligand>
</feature>
<gene>
    <name evidence="9" type="primary">thiE</name>
    <name evidence="13" type="ORF">VZ94_17960</name>
</gene>
<feature type="domain" description="Thiamine phosphate synthase/TenI" evidence="12">
    <location>
        <begin position="8"/>
        <end position="186"/>
    </location>
</feature>
<evidence type="ECO:0000256" key="7">
    <source>
        <dbReference type="ARBA" id="ARBA00047851"/>
    </source>
</evidence>
<dbReference type="EMBL" id="LAJX01000223">
    <property type="protein sequence ID" value="KJV05475.1"/>
    <property type="molecule type" value="Genomic_DNA"/>
</dbReference>
<dbReference type="PANTHER" id="PTHR20857:SF15">
    <property type="entry name" value="THIAMINE-PHOSPHATE SYNTHASE"/>
    <property type="match status" value="1"/>
</dbReference>
<comment type="catalytic activity">
    <reaction evidence="7 9 10">
        <text>2-(2-carboxy-4-methylthiazol-5-yl)ethyl phosphate + 4-amino-2-methyl-5-(diphosphooxymethyl)pyrimidine + 2 H(+) = thiamine phosphate + CO2 + diphosphate</text>
        <dbReference type="Rhea" id="RHEA:47848"/>
        <dbReference type="ChEBI" id="CHEBI:15378"/>
        <dbReference type="ChEBI" id="CHEBI:16526"/>
        <dbReference type="ChEBI" id="CHEBI:33019"/>
        <dbReference type="ChEBI" id="CHEBI:37575"/>
        <dbReference type="ChEBI" id="CHEBI:57841"/>
        <dbReference type="ChEBI" id="CHEBI:62890"/>
        <dbReference type="EC" id="2.5.1.3"/>
    </reaction>
</comment>